<keyword evidence="1" id="KW-0238">DNA-binding</keyword>
<accession>A0ABX1SSU9</accession>
<dbReference type="RefSeq" id="WP_168992925.1">
    <property type="nucleotide sequence ID" value="NZ_JABBMI010000055.1"/>
</dbReference>
<dbReference type="EMBL" id="JABBMI010000055">
    <property type="protein sequence ID" value="NMK53963.1"/>
    <property type="molecule type" value="Genomic_DNA"/>
</dbReference>
<dbReference type="Pfam" id="PF07282">
    <property type="entry name" value="Cas12f1-like_TNB"/>
    <property type="match status" value="1"/>
</dbReference>
<keyword evidence="4" id="KW-1185">Reference proteome</keyword>
<evidence type="ECO:0000313" key="3">
    <source>
        <dbReference type="EMBL" id="NMK53963.1"/>
    </source>
</evidence>
<comment type="caution">
    <text evidence="3">The sequence shown here is derived from an EMBL/GenBank/DDBJ whole genome shotgun (WGS) entry which is preliminary data.</text>
</comment>
<evidence type="ECO:0000313" key="4">
    <source>
        <dbReference type="Proteomes" id="UP000538955"/>
    </source>
</evidence>
<name>A0ABX1SSU9_STACP</name>
<evidence type="ECO:0000259" key="2">
    <source>
        <dbReference type="Pfam" id="PF07282"/>
    </source>
</evidence>
<feature type="domain" description="Cas12f1-like TNB" evidence="2">
    <location>
        <begin position="182"/>
        <end position="246"/>
    </location>
</feature>
<protein>
    <submittedName>
        <fullName evidence="3">Transposase</fullName>
    </submittedName>
</protein>
<sequence length="253" mass="29400">MNTNTISVNKLIDFVHNKIHNVDTEKLELSKSTIYKLKKDPLHLWKMKFENINKLNKFVESLDSGNYISKYERWESEAKAKYVEVVGIDLGTRNTLTASDIDAKRVFLLPNKKIYNAIMNIRQIKDKSKLINYYKNDFHLTVEVNVKRLVSGLLSYYKPPVTFVVGEMTEGNLANKIFYELFLSSLQSSTEETNFRVETISEEYTSITCPICEHVNRKNRTSKNSFNCQSCGFSHYIDDVVACMNIVKKYQEK</sequence>
<reference evidence="3 4" key="1">
    <citation type="submission" date="2020-04" db="EMBL/GenBank/DDBJ databases">
        <title>The Epidemiology and Molecular Characteristics of Linezolid-Resistant Staphylococcus capitis in Huashan Hospital, Shanghai.</title>
        <authorList>
            <person name="Ding L."/>
            <person name="Li P."/>
            <person name="Yang Y."/>
            <person name="Lin D."/>
            <person name="Xu X."/>
        </authorList>
    </citation>
    <scope>NUCLEOTIDE SEQUENCE [LARGE SCALE GENOMIC DNA]</scope>
    <source>
        <strain evidence="3 4">17-84</strain>
    </source>
</reference>
<organism evidence="3 4">
    <name type="scientific">Staphylococcus capitis</name>
    <dbReference type="NCBI Taxonomy" id="29388"/>
    <lineage>
        <taxon>Bacteria</taxon>
        <taxon>Bacillati</taxon>
        <taxon>Bacillota</taxon>
        <taxon>Bacilli</taxon>
        <taxon>Bacillales</taxon>
        <taxon>Staphylococcaceae</taxon>
        <taxon>Staphylococcus</taxon>
    </lineage>
</organism>
<dbReference type="Proteomes" id="UP000538955">
    <property type="component" value="Unassembled WGS sequence"/>
</dbReference>
<dbReference type="InterPro" id="IPR010095">
    <property type="entry name" value="Cas12f1-like_TNB"/>
</dbReference>
<gene>
    <name evidence="3" type="ORF">HHM24_04250</name>
</gene>
<proteinExistence type="predicted"/>
<evidence type="ECO:0000256" key="1">
    <source>
        <dbReference type="ARBA" id="ARBA00023125"/>
    </source>
</evidence>